<dbReference type="PROSITE" id="PS51012">
    <property type="entry name" value="ABC_TM2"/>
    <property type="match status" value="1"/>
</dbReference>
<evidence type="ECO:0000256" key="5">
    <source>
        <dbReference type="ARBA" id="ARBA00022519"/>
    </source>
</evidence>
<feature type="transmembrane region" description="Helical" evidence="9">
    <location>
        <begin position="43"/>
        <end position="65"/>
    </location>
</feature>
<reference evidence="11 12" key="1">
    <citation type="journal article" date="2014" name="Curr. Microbiol.">
        <title>Spirosoma radiotolerans sp. nov., a gamma-radiation-resistant bacterium isolated from gamma ray-irradiated soil.</title>
        <authorList>
            <person name="Lee J.J."/>
            <person name="Srinivasan S."/>
            <person name="Lim S."/>
            <person name="Joe M."/>
            <person name="Im S."/>
            <person name="Bae S.I."/>
            <person name="Park K.R."/>
            <person name="Han J.H."/>
            <person name="Park S.H."/>
            <person name="Joo B.M."/>
            <person name="Park S.J."/>
            <person name="Kim M.K."/>
        </authorList>
    </citation>
    <scope>NUCLEOTIDE SEQUENCE [LARGE SCALE GENOMIC DNA]</scope>
    <source>
        <strain evidence="11 12">DG5A</strain>
    </source>
</reference>
<feature type="transmembrane region" description="Helical" evidence="9">
    <location>
        <begin position="153"/>
        <end position="179"/>
    </location>
</feature>
<feature type="transmembrane region" description="Helical" evidence="9">
    <location>
        <begin position="77"/>
        <end position="98"/>
    </location>
</feature>
<evidence type="ECO:0000256" key="8">
    <source>
        <dbReference type="ARBA" id="ARBA00023136"/>
    </source>
</evidence>
<dbReference type="GO" id="GO:0140359">
    <property type="term" value="F:ABC-type transporter activity"/>
    <property type="evidence" value="ECO:0007669"/>
    <property type="project" value="InterPro"/>
</dbReference>
<keyword evidence="6 9" id="KW-0812">Transmembrane</keyword>
<dbReference type="PANTHER" id="PTHR30413:SF8">
    <property type="entry name" value="TRANSPORT PERMEASE PROTEIN"/>
    <property type="match status" value="1"/>
</dbReference>
<evidence type="ECO:0000256" key="6">
    <source>
        <dbReference type="ARBA" id="ARBA00022692"/>
    </source>
</evidence>
<evidence type="ECO:0000259" key="10">
    <source>
        <dbReference type="PROSITE" id="PS51012"/>
    </source>
</evidence>
<dbReference type="HOGENOM" id="CLU_060703_3_0_10"/>
<feature type="transmembrane region" description="Helical" evidence="9">
    <location>
        <begin position="119"/>
        <end position="147"/>
    </location>
</feature>
<dbReference type="STRING" id="1379870.SD10_08775"/>
<dbReference type="Proteomes" id="UP000033054">
    <property type="component" value="Chromosome"/>
</dbReference>
<keyword evidence="5" id="KW-0997">Cell inner membrane</keyword>
<evidence type="ECO:0000313" key="11">
    <source>
        <dbReference type="EMBL" id="AKD54984.1"/>
    </source>
</evidence>
<feature type="domain" description="ABC transmembrane type-2" evidence="10">
    <location>
        <begin position="45"/>
        <end position="271"/>
    </location>
</feature>
<protein>
    <recommendedName>
        <fullName evidence="9">Transport permease protein</fullName>
    </recommendedName>
</protein>
<evidence type="ECO:0000313" key="12">
    <source>
        <dbReference type="Proteomes" id="UP000033054"/>
    </source>
</evidence>
<dbReference type="Pfam" id="PF01061">
    <property type="entry name" value="ABC2_membrane"/>
    <property type="match status" value="1"/>
</dbReference>
<keyword evidence="8 9" id="KW-0472">Membrane</keyword>
<dbReference type="EMBL" id="CP010429">
    <property type="protein sequence ID" value="AKD54984.1"/>
    <property type="molecule type" value="Genomic_DNA"/>
</dbReference>
<name>A0A0E3ZV88_9BACT</name>
<evidence type="ECO:0000256" key="2">
    <source>
        <dbReference type="ARBA" id="ARBA00007783"/>
    </source>
</evidence>
<evidence type="ECO:0000256" key="1">
    <source>
        <dbReference type="ARBA" id="ARBA00004429"/>
    </source>
</evidence>
<evidence type="ECO:0000256" key="9">
    <source>
        <dbReference type="RuleBase" id="RU361157"/>
    </source>
</evidence>
<dbReference type="KEGG" id="srd:SD10_08775"/>
<dbReference type="PATRIC" id="fig|1379870.5.peg.1915"/>
<keyword evidence="7 9" id="KW-1133">Transmembrane helix</keyword>
<evidence type="ECO:0000256" key="3">
    <source>
        <dbReference type="ARBA" id="ARBA00022448"/>
    </source>
</evidence>
<gene>
    <name evidence="11" type="ORF">SD10_08775</name>
</gene>
<dbReference type="GO" id="GO:0005886">
    <property type="term" value="C:plasma membrane"/>
    <property type="evidence" value="ECO:0007669"/>
    <property type="project" value="UniProtKB-SubCell"/>
</dbReference>
<accession>A0A0E3ZV88</accession>
<sequence length="279" mass="32104">MKTHEVIIQPGRSERHYWRDLWRNRELMLILSMRDVSVRYKQTALGTAWGLIRPLITMMIMVLVFSKIAKLPADPGIPYPLMVLGGITVWTFFATAFTQISNSVTMNANLVTKVYFPRLIMPISSIAVSFIDFLVSLGLFIVLAMWYRFVPDWHLLLLPAFIVLALLASFAFGLFFAAVNVKFRDIGQLIPFIVQVGFYVCPIAYSSRLVEGKSDEFWYPFYWMNPMVGIIDGFRWSLLGEKAYFNPQSLLLSVGIVGVCLFLSLYFFRKRENTFVDDI</sequence>
<organism evidence="11 12">
    <name type="scientific">Spirosoma radiotolerans</name>
    <dbReference type="NCBI Taxonomy" id="1379870"/>
    <lineage>
        <taxon>Bacteria</taxon>
        <taxon>Pseudomonadati</taxon>
        <taxon>Bacteroidota</taxon>
        <taxon>Cytophagia</taxon>
        <taxon>Cytophagales</taxon>
        <taxon>Cytophagaceae</taxon>
        <taxon>Spirosoma</taxon>
    </lineage>
</organism>
<feature type="transmembrane region" description="Helical" evidence="9">
    <location>
        <begin position="186"/>
        <end position="205"/>
    </location>
</feature>
<comment type="similarity">
    <text evidence="2 9">Belongs to the ABC-2 integral membrane protein family.</text>
</comment>
<dbReference type="PANTHER" id="PTHR30413">
    <property type="entry name" value="INNER MEMBRANE TRANSPORT PERMEASE"/>
    <property type="match status" value="1"/>
</dbReference>
<feature type="transmembrane region" description="Helical" evidence="9">
    <location>
        <begin position="250"/>
        <end position="268"/>
    </location>
</feature>
<proteinExistence type="inferred from homology"/>
<dbReference type="InterPro" id="IPR013525">
    <property type="entry name" value="ABC2_TM"/>
</dbReference>
<dbReference type="OrthoDB" id="9786910at2"/>
<evidence type="ECO:0000256" key="7">
    <source>
        <dbReference type="ARBA" id="ARBA00022989"/>
    </source>
</evidence>
<dbReference type="GO" id="GO:0015920">
    <property type="term" value="P:lipopolysaccharide transport"/>
    <property type="evidence" value="ECO:0007669"/>
    <property type="project" value="TreeGrafter"/>
</dbReference>
<dbReference type="InterPro" id="IPR047817">
    <property type="entry name" value="ABC2_TM_bact-type"/>
</dbReference>
<keyword evidence="3 9" id="KW-0813">Transport</keyword>
<keyword evidence="12" id="KW-1185">Reference proteome</keyword>
<dbReference type="RefSeq" id="WP_046573465.1">
    <property type="nucleotide sequence ID" value="NZ_CP010429.1"/>
</dbReference>
<keyword evidence="4 9" id="KW-1003">Cell membrane</keyword>
<dbReference type="AlphaFoldDB" id="A0A0E3ZV88"/>
<evidence type="ECO:0000256" key="4">
    <source>
        <dbReference type="ARBA" id="ARBA00022475"/>
    </source>
</evidence>
<comment type="subcellular location">
    <subcellularLocation>
        <location evidence="1">Cell inner membrane</location>
        <topology evidence="1">Multi-pass membrane protein</topology>
    </subcellularLocation>
    <subcellularLocation>
        <location evidence="9">Cell membrane</location>
        <topology evidence="9">Multi-pass membrane protein</topology>
    </subcellularLocation>
</comment>